<organism evidence="2 3">
    <name type="scientific">Chthoniobacter flavus Ellin428</name>
    <dbReference type="NCBI Taxonomy" id="497964"/>
    <lineage>
        <taxon>Bacteria</taxon>
        <taxon>Pseudomonadati</taxon>
        <taxon>Verrucomicrobiota</taxon>
        <taxon>Spartobacteria</taxon>
        <taxon>Chthoniobacterales</taxon>
        <taxon>Chthoniobacteraceae</taxon>
        <taxon>Chthoniobacter</taxon>
    </lineage>
</organism>
<proteinExistence type="predicted"/>
<dbReference type="PANTHER" id="PTHR42858:SF1">
    <property type="entry name" value="LD15494P"/>
    <property type="match status" value="1"/>
</dbReference>
<dbReference type="RefSeq" id="WP_006980292.1">
    <property type="nucleotide sequence ID" value="NZ_ABVL01000008.1"/>
</dbReference>
<dbReference type="Gene3D" id="3.90.1150.10">
    <property type="entry name" value="Aspartate Aminotransferase, domain 1"/>
    <property type="match status" value="1"/>
</dbReference>
<gene>
    <name evidence="2" type="ORF">CfE428DRAFT_2967</name>
</gene>
<dbReference type="GO" id="GO:0047536">
    <property type="term" value="F:2-aminoadipate transaminase activity"/>
    <property type="evidence" value="ECO:0007669"/>
    <property type="project" value="TreeGrafter"/>
</dbReference>
<dbReference type="AlphaFoldDB" id="B4D242"/>
<dbReference type="PANTHER" id="PTHR42858">
    <property type="entry name" value="AMINOTRANSFERASE"/>
    <property type="match status" value="1"/>
</dbReference>
<dbReference type="InterPro" id="IPR015422">
    <property type="entry name" value="PyrdxlP-dep_Trfase_small"/>
</dbReference>
<dbReference type="Pfam" id="PF00155">
    <property type="entry name" value="Aminotran_1_2"/>
    <property type="match status" value="1"/>
</dbReference>
<sequence length="145" mass="15795">MPGTLYEDFAARKCQQDLHSAVVSEVALREFLAAGALDPHLAKLRPRNAHRRALALEAIARAFPKGTRANPPRGGYMLWAELPRAVDLAEVRETARQERIVFGAGPVFYTEPQPTSSLRLNCAKASEEELVSGLETLGAILCAAE</sequence>
<comment type="caution">
    <text evidence="2">The sequence shown here is derived from an EMBL/GenBank/DDBJ whole genome shotgun (WGS) entry which is preliminary data.</text>
</comment>
<dbReference type="STRING" id="497964.CfE428DRAFT_2967"/>
<dbReference type="eggNOG" id="COG1167">
    <property type="taxonomic scope" value="Bacteria"/>
</dbReference>
<dbReference type="InParanoid" id="B4D242"/>
<dbReference type="GO" id="GO:0030170">
    <property type="term" value="F:pyridoxal phosphate binding"/>
    <property type="evidence" value="ECO:0007669"/>
    <property type="project" value="InterPro"/>
</dbReference>
<reference evidence="2 3" key="1">
    <citation type="journal article" date="2011" name="J. Bacteriol.">
        <title>Genome sequence of Chthoniobacter flavus Ellin428, an aerobic heterotrophic soil bacterium.</title>
        <authorList>
            <person name="Kant R."/>
            <person name="van Passel M.W."/>
            <person name="Palva A."/>
            <person name="Lucas S."/>
            <person name="Lapidus A."/>
            <person name="Glavina Del Rio T."/>
            <person name="Dalin E."/>
            <person name="Tice H."/>
            <person name="Bruce D."/>
            <person name="Goodwin L."/>
            <person name="Pitluck S."/>
            <person name="Larimer F.W."/>
            <person name="Land M.L."/>
            <person name="Hauser L."/>
            <person name="Sangwan P."/>
            <person name="de Vos W.M."/>
            <person name="Janssen P.H."/>
            <person name="Smidt H."/>
        </authorList>
    </citation>
    <scope>NUCLEOTIDE SEQUENCE [LARGE SCALE GENOMIC DNA]</scope>
    <source>
        <strain evidence="2 3">Ellin428</strain>
    </source>
</reference>
<dbReference type="InterPro" id="IPR004839">
    <property type="entry name" value="Aminotransferase_I/II_large"/>
</dbReference>
<dbReference type="EMBL" id="ABVL01000008">
    <property type="protein sequence ID" value="EDY19282.1"/>
    <property type="molecule type" value="Genomic_DNA"/>
</dbReference>
<keyword evidence="3" id="KW-1185">Reference proteome</keyword>
<name>B4D242_9BACT</name>
<dbReference type="InterPro" id="IPR015424">
    <property type="entry name" value="PyrdxlP-dep_Trfase"/>
</dbReference>
<dbReference type="SUPFAM" id="SSF53383">
    <property type="entry name" value="PLP-dependent transferases"/>
    <property type="match status" value="1"/>
</dbReference>
<evidence type="ECO:0000313" key="3">
    <source>
        <dbReference type="Proteomes" id="UP000005824"/>
    </source>
</evidence>
<feature type="domain" description="Aminotransferase class I/classII large" evidence="1">
    <location>
        <begin position="10"/>
        <end position="135"/>
    </location>
</feature>
<dbReference type="Proteomes" id="UP000005824">
    <property type="component" value="Unassembled WGS sequence"/>
</dbReference>
<protein>
    <submittedName>
        <fullName evidence="2">Putative transcriptional regulator, GntR family</fullName>
    </submittedName>
</protein>
<evidence type="ECO:0000313" key="2">
    <source>
        <dbReference type="EMBL" id="EDY19282.1"/>
    </source>
</evidence>
<accession>B4D242</accession>
<evidence type="ECO:0000259" key="1">
    <source>
        <dbReference type="Pfam" id="PF00155"/>
    </source>
</evidence>